<dbReference type="Gene3D" id="3.90.1150.10">
    <property type="entry name" value="Aspartate Aminotransferase, domain 1"/>
    <property type="match status" value="1"/>
</dbReference>
<dbReference type="SUPFAM" id="SSF53383">
    <property type="entry name" value="PLP-dependent transferases"/>
    <property type="match status" value="1"/>
</dbReference>
<reference evidence="5" key="1">
    <citation type="journal article" date="2019" name="Int. J. Syst. Evol. Microbiol.">
        <title>The Global Catalogue of Microorganisms (GCM) 10K type strain sequencing project: providing services to taxonomists for standard genome sequencing and annotation.</title>
        <authorList>
            <consortium name="The Broad Institute Genomics Platform"/>
            <consortium name="The Broad Institute Genome Sequencing Center for Infectious Disease"/>
            <person name="Wu L."/>
            <person name="Ma J."/>
        </authorList>
    </citation>
    <scope>NUCLEOTIDE SEQUENCE [LARGE SCALE GENOMIC DNA]</scope>
    <source>
        <strain evidence="5">NBRC 113072</strain>
    </source>
</reference>
<dbReference type="InterPro" id="IPR015424">
    <property type="entry name" value="PyrdxlP-dep_Trfase"/>
</dbReference>
<proteinExistence type="inferred from homology"/>
<dbReference type="EMBL" id="BSUO01000001">
    <property type="protein sequence ID" value="GMA41538.1"/>
    <property type="molecule type" value="Genomic_DNA"/>
</dbReference>
<dbReference type="Gene3D" id="3.40.640.10">
    <property type="entry name" value="Type I PLP-dependent aspartate aminotransferase-like (Major domain)"/>
    <property type="match status" value="1"/>
</dbReference>
<accession>A0ABQ6IXX8</accession>
<dbReference type="InterPro" id="IPR015421">
    <property type="entry name" value="PyrdxlP-dep_Trfase_major"/>
</dbReference>
<dbReference type="InterPro" id="IPR015422">
    <property type="entry name" value="PyrdxlP-dep_Trfase_small"/>
</dbReference>
<organism evidence="4 5">
    <name type="scientific">Mobilicoccus caccae</name>
    <dbReference type="NCBI Taxonomy" id="1859295"/>
    <lineage>
        <taxon>Bacteria</taxon>
        <taxon>Bacillati</taxon>
        <taxon>Actinomycetota</taxon>
        <taxon>Actinomycetes</taxon>
        <taxon>Micrococcales</taxon>
        <taxon>Dermatophilaceae</taxon>
        <taxon>Mobilicoccus</taxon>
    </lineage>
</organism>
<name>A0ABQ6IXX8_9MICO</name>
<gene>
    <name evidence="4" type="primary">metB</name>
    <name evidence="4" type="ORF">GCM10025883_35830</name>
</gene>
<protein>
    <submittedName>
        <fullName evidence="4">Cystathionine gamma-synthase</fullName>
    </submittedName>
</protein>
<dbReference type="PIRSF" id="PIRSF001434">
    <property type="entry name" value="CGS"/>
    <property type="match status" value="1"/>
</dbReference>
<dbReference type="InterPro" id="IPR011821">
    <property type="entry name" value="O_succ_thio_ly"/>
</dbReference>
<dbReference type="PANTHER" id="PTHR11808">
    <property type="entry name" value="TRANS-SULFURATION ENZYME FAMILY MEMBER"/>
    <property type="match status" value="1"/>
</dbReference>
<comment type="cofactor">
    <cofactor evidence="1 3">
        <name>pyridoxal 5'-phosphate</name>
        <dbReference type="ChEBI" id="CHEBI:597326"/>
    </cofactor>
</comment>
<dbReference type="CDD" id="cd00614">
    <property type="entry name" value="CGS_like"/>
    <property type="match status" value="1"/>
</dbReference>
<dbReference type="Pfam" id="PF01053">
    <property type="entry name" value="Cys_Met_Meta_PP"/>
    <property type="match status" value="1"/>
</dbReference>
<dbReference type="PANTHER" id="PTHR11808:SF75">
    <property type="entry name" value="CYSTATHIONINE GAMMA-SYNTHASE"/>
    <property type="match status" value="1"/>
</dbReference>
<dbReference type="Proteomes" id="UP001157126">
    <property type="component" value="Unassembled WGS sequence"/>
</dbReference>
<dbReference type="InterPro" id="IPR000277">
    <property type="entry name" value="Cys/Met-Metab_PyrdxlP-dep_enz"/>
</dbReference>
<evidence type="ECO:0000313" key="5">
    <source>
        <dbReference type="Proteomes" id="UP001157126"/>
    </source>
</evidence>
<dbReference type="NCBIfam" id="TIGR02080">
    <property type="entry name" value="O_succ_thio_ly"/>
    <property type="match status" value="1"/>
</dbReference>
<evidence type="ECO:0000256" key="3">
    <source>
        <dbReference type="RuleBase" id="RU362118"/>
    </source>
</evidence>
<evidence type="ECO:0000256" key="1">
    <source>
        <dbReference type="ARBA" id="ARBA00001933"/>
    </source>
</evidence>
<comment type="similarity">
    <text evidence="3">Belongs to the trans-sulfuration enzymes family.</text>
</comment>
<keyword evidence="5" id="KW-1185">Reference proteome</keyword>
<evidence type="ECO:0000313" key="4">
    <source>
        <dbReference type="EMBL" id="GMA41538.1"/>
    </source>
</evidence>
<comment type="caution">
    <text evidence="4">The sequence shown here is derived from an EMBL/GenBank/DDBJ whole genome shotgun (WGS) entry which is preliminary data.</text>
</comment>
<evidence type="ECO:0000256" key="2">
    <source>
        <dbReference type="ARBA" id="ARBA00022898"/>
    </source>
</evidence>
<dbReference type="RefSeq" id="WP_284305947.1">
    <property type="nucleotide sequence ID" value="NZ_BSUO01000001.1"/>
</dbReference>
<keyword evidence="2 3" id="KW-0663">Pyridoxal phosphate</keyword>
<sequence>MSDISRITRGLRTGIDTDPTQGAVVPPMYLSSTYSFTALGEPRTYDYTRCGNPTRDQLGEAITTLEGGAGTTITASGMAAITNMLYVLVERGGTVVVPHDCYGGSWRLFDSLDKRGDIAMLTVDLTDEEQLQAALAQSPALVWIETPSNPLLRLTDIEAVTSAAHAAGAKVVADNTFCSPLIQRPFDFGVDAVVHSTTKYINGHSDVVGGAVVSGTEEMAEEVAWWANVLGLPASPYDSAQALRGLRTLAVRLEAHQRNAAAVADLLAAHEAVSHVYYPGLPDHPGHEIAKKQQSGFGGMVSCELAGGYDAVAAFVDGLAVFSLAESLGGVESLVAHPPTMTHASMTEEAREVAGIREGLLRFSVGIDATDDILTDLRAALDRAAAVR</sequence>